<organism evidence="2 3">
    <name type="scientific">Euzebyella saccharophila</name>
    <dbReference type="NCBI Taxonomy" id="679664"/>
    <lineage>
        <taxon>Bacteria</taxon>
        <taxon>Pseudomonadati</taxon>
        <taxon>Bacteroidota</taxon>
        <taxon>Flavobacteriia</taxon>
        <taxon>Flavobacteriales</taxon>
        <taxon>Flavobacteriaceae</taxon>
        <taxon>Euzebyella</taxon>
    </lineage>
</organism>
<proteinExistence type="predicted"/>
<name>A0ABV8JUN8_9FLAO</name>
<keyword evidence="2" id="KW-0238">DNA-binding</keyword>
<keyword evidence="1" id="KW-1133">Transmembrane helix</keyword>
<comment type="caution">
    <text evidence="2">The sequence shown here is derived from an EMBL/GenBank/DDBJ whole genome shotgun (WGS) entry which is preliminary data.</text>
</comment>
<dbReference type="InterPro" id="IPR051675">
    <property type="entry name" value="Endo/Exo/Phosphatase_dom_1"/>
</dbReference>
<accession>A0ABV8JUN8</accession>
<dbReference type="GO" id="GO:0003677">
    <property type="term" value="F:DNA binding"/>
    <property type="evidence" value="ECO:0007669"/>
    <property type="project" value="UniProtKB-KW"/>
</dbReference>
<protein>
    <submittedName>
        <fullName evidence="2">ComEA family DNA-binding protein</fullName>
    </submittedName>
</protein>
<feature type="transmembrane region" description="Helical" evidence="1">
    <location>
        <begin position="20"/>
        <end position="40"/>
    </location>
</feature>
<dbReference type="SUPFAM" id="SSF47781">
    <property type="entry name" value="RuvA domain 2-like"/>
    <property type="match status" value="2"/>
</dbReference>
<keyword evidence="1" id="KW-0472">Membrane</keyword>
<evidence type="ECO:0000313" key="3">
    <source>
        <dbReference type="Proteomes" id="UP001595814"/>
    </source>
</evidence>
<dbReference type="Proteomes" id="UP001595814">
    <property type="component" value="Unassembled WGS sequence"/>
</dbReference>
<sequence length="292" mass="33861">MNKFKSHFRFNKQERSGIFYLLLVIVFLQLTYVALDYLPVGEKEPSFIKNKEWQSQIDSLQNLDSKEESKMYPFNPNYITDYKGYTLGMSNAEIDRLHDFRSKGKFVNSVLEFKKVTQISDSLLNIISPYFKFPDWVKTENNSTSKKVGVSKEENQGASEVLRDLNKATAQDLRIVNGIGEKLSARIIKFRDRLGGFLVDEQLYDVYYLEPEVAARVLERFRVLDKPVVNKININASTAEELSKLVYIRYNVAEAIVRHRMENGNIKSFDELKHIDGFPSDKIDRIALYLSL</sequence>
<evidence type="ECO:0000256" key="1">
    <source>
        <dbReference type="SAM" id="Phobius"/>
    </source>
</evidence>
<gene>
    <name evidence="2" type="ORF">ACFOUT_10225</name>
</gene>
<evidence type="ECO:0000313" key="2">
    <source>
        <dbReference type="EMBL" id="MFC4096248.1"/>
    </source>
</evidence>
<dbReference type="Pfam" id="PF12836">
    <property type="entry name" value="HHH_3"/>
    <property type="match status" value="2"/>
</dbReference>
<dbReference type="RefSeq" id="WP_192463380.1">
    <property type="nucleotide sequence ID" value="NZ_JACYFJ010000007.1"/>
</dbReference>
<keyword evidence="1" id="KW-0812">Transmembrane</keyword>
<dbReference type="PANTHER" id="PTHR21180">
    <property type="entry name" value="ENDONUCLEASE/EXONUCLEASE/PHOSPHATASE FAMILY DOMAIN-CONTAINING PROTEIN 1"/>
    <property type="match status" value="1"/>
</dbReference>
<dbReference type="InterPro" id="IPR010994">
    <property type="entry name" value="RuvA_2-like"/>
</dbReference>
<reference evidence="3" key="1">
    <citation type="journal article" date="2019" name="Int. J. Syst. Evol. Microbiol.">
        <title>The Global Catalogue of Microorganisms (GCM) 10K type strain sequencing project: providing services to taxonomists for standard genome sequencing and annotation.</title>
        <authorList>
            <consortium name="The Broad Institute Genomics Platform"/>
            <consortium name="The Broad Institute Genome Sequencing Center for Infectious Disease"/>
            <person name="Wu L."/>
            <person name="Ma J."/>
        </authorList>
    </citation>
    <scope>NUCLEOTIDE SEQUENCE [LARGE SCALE GENOMIC DNA]</scope>
    <source>
        <strain evidence="3">CECT 7477</strain>
    </source>
</reference>
<keyword evidence="3" id="KW-1185">Reference proteome</keyword>
<dbReference type="Gene3D" id="1.10.150.280">
    <property type="entry name" value="AF1531-like domain"/>
    <property type="match status" value="2"/>
</dbReference>
<dbReference type="EMBL" id="JBHSAW010000006">
    <property type="protein sequence ID" value="MFC4096248.1"/>
    <property type="molecule type" value="Genomic_DNA"/>
</dbReference>
<dbReference type="PANTHER" id="PTHR21180:SF32">
    <property type="entry name" value="ENDONUCLEASE_EXONUCLEASE_PHOSPHATASE FAMILY DOMAIN-CONTAINING PROTEIN 1"/>
    <property type="match status" value="1"/>
</dbReference>